<evidence type="ECO:0000313" key="1">
    <source>
        <dbReference type="Proteomes" id="UP000887565"/>
    </source>
</evidence>
<dbReference type="Proteomes" id="UP000887565">
    <property type="component" value="Unplaced"/>
</dbReference>
<organism evidence="1 2">
    <name type="scientific">Romanomermis culicivorax</name>
    <name type="common">Nematode worm</name>
    <dbReference type="NCBI Taxonomy" id="13658"/>
    <lineage>
        <taxon>Eukaryota</taxon>
        <taxon>Metazoa</taxon>
        <taxon>Ecdysozoa</taxon>
        <taxon>Nematoda</taxon>
        <taxon>Enoplea</taxon>
        <taxon>Dorylaimia</taxon>
        <taxon>Mermithida</taxon>
        <taxon>Mermithoidea</taxon>
        <taxon>Mermithidae</taxon>
        <taxon>Romanomermis</taxon>
    </lineage>
</organism>
<protein>
    <submittedName>
        <fullName evidence="2">Uncharacterized protein</fullName>
    </submittedName>
</protein>
<reference evidence="2" key="1">
    <citation type="submission" date="2022-11" db="UniProtKB">
        <authorList>
            <consortium name="WormBaseParasite"/>
        </authorList>
    </citation>
    <scope>IDENTIFICATION</scope>
</reference>
<proteinExistence type="predicted"/>
<sequence>MGLKAHLYLLFPTERNGTECNQRNVTEWKGNSVGGYCRSFSVKLQLYFPFRPKADFQAKRFKLLTIHSVGKSKV</sequence>
<name>A0A915K0Y1_ROMCU</name>
<keyword evidence="1" id="KW-1185">Reference proteome</keyword>
<dbReference type="AlphaFoldDB" id="A0A915K0Y1"/>
<dbReference type="WBParaSite" id="nRc.2.0.1.t31508-RA">
    <property type="protein sequence ID" value="nRc.2.0.1.t31508-RA"/>
    <property type="gene ID" value="nRc.2.0.1.g31508"/>
</dbReference>
<evidence type="ECO:0000313" key="2">
    <source>
        <dbReference type="WBParaSite" id="nRc.2.0.1.t31508-RA"/>
    </source>
</evidence>
<accession>A0A915K0Y1</accession>